<evidence type="ECO:0000313" key="2">
    <source>
        <dbReference type="EMBL" id="EGF26997.1"/>
    </source>
</evidence>
<gene>
    <name evidence="2" type="ORF">RBWH47_05587</name>
</gene>
<evidence type="ECO:0000256" key="1">
    <source>
        <dbReference type="SAM" id="MobiDB-lite"/>
    </source>
</evidence>
<evidence type="ECO:0000313" key="3">
    <source>
        <dbReference type="Proteomes" id="UP000006222"/>
    </source>
</evidence>
<accession>F2ATF8</accession>
<sequence length="84" mass="8720">MLPSGWALGMNVGCSSGTGSRVATQKGDASEKQGVGELHPANECGMQAEENQSPNGSMQFLCQSSLHCNDLNRGQASHADLGEL</sequence>
<dbReference type="EMBL" id="AFAR01000167">
    <property type="protein sequence ID" value="EGF26997.1"/>
    <property type="molecule type" value="Genomic_DNA"/>
</dbReference>
<proteinExistence type="predicted"/>
<dbReference type="PATRIC" id="fig|991778.3.peg.3190"/>
<reference evidence="2 3" key="1">
    <citation type="journal article" date="2013" name="Mar. Genomics">
        <title>Expression of sulfatases in Rhodopirellula baltica and the diversity of sulfatases in the genus Rhodopirellula.</title>
        <authorList>
            <person name="Wegner C.E."/>
            <person name="Richter-Heitmann T."/>
            <person name="Klindworth A."/>
            <person name="Klockow C."/>
            <person name="Richter M."/>
            <person name="Achstetter T."/>
            <person name="Glockner F.O."/>
            <person name="Harder J."/>
        </authorList>
    </citation>
    <scope>NUCLEOTIDE SEQUENCE [LARGE SCALE GENOMIC DNA]</scope>
    <source>
        <strain evidence="2 3">WH47</strain>
    </source>
</reference>
<name>F2ATF8_RHOBT</name>
<feature type="region of interest" description="Disordered" evidence="1">
    <location>
        <begin position="16"/>
        <end position="36"/>
    </location>
</feature>
<organism evidence="2 3">
    <name type="scientific">Rhodopirellula baltica WH47</name>
    <dbReference type="NCBI Taxonomy" id="991778"/>
    <lineage>
        <taxon>Bacteria</taxon>
        <taxon>Pseudomonadati</taxon>
        <taxon>Planctomycetota</taxon>
        <taxon>Planctomycetia</taxon>
        <taxon>Pirellulales</taxon>
        <taxon>Pirellulaceae</taxon>
        <taxon>Rhodopirellula</taxon>
    </lineage>
</organism>
<comment type="caution">
    <text evidence="2">The sequence shown here is derived from an EMBL/GenBank/DDBJ whole genome shotgun (WGS) entry which is preliminary data.</text>
</comment>
<dbReference type="AlphaFoldDB" id="F2ATF8"/>
<protein>
    <submittedName>
        <fullName evidence="2">Uncharacterized protein</fullName>
    </submittedName>
</protein>
<dbReference type="Proteomes" id="UP000006222">
    <property type="component" value="Unassembled WGS sequence"/>
</dbReference>